<dbReference type="RefSeq" id="WP_075268878.1">
    <property type="nucleotide sequence ID" value="NZ_CP014332.1"/>
</dbReference>
<evidence type="ECO:0000313" key="3">
    <source>
        <dbReference type="Proteomes" id="UP000185473"/>
    </source>
</evidence>
<proteinExistence type="predicted"/>
<dbReference type="AlphaFoldDB" id="A0A1L6R951"/>
<name>A0A1L6R951_9LACO</name>
<dbReference type="OrthoDB" id="2150443at2"/>
<dbReference type="KEGG" id="wjo:FOL01_0169"/>
<keyword evidence="1" id="KW-0812">Transmembrane</keyword>
<dbReference type="STRING" id="1631871.FOL01_0169"/>
<accession>A0A1L6R951</accession>
<feature type="transmembrane region" description="Helical" evidence="1">
    <location>
        <begin position="99"/>
        <end position="120"/>
    </location>
</feature>
<evidence type="ECO:0000313" key="2">
    <source>
        <dbReference type="EMBL" id="APS41028.1"/>
    </source>
</evidence>
<feature type="transmembrane region" description="Helical" evidence="1">
    <location>
        <begin position="48"/>
        <end position="68"/>
    </location>
</feature>
<dbReference type="EMBL" id="CP014332">
    <property type="protein sequence ID" value="APS41028.1"/>
    <property type="molecule type" value="Genomic_DNA"/>
</dbReference>
<organism evidence="2 3">
    <name type="scientific">Weissella jogaejeotgali</name>
    <dbReference type="NCBI Taxonomy" id="1631871"/>
    <lineage>
        <taxon>Bacteria</taxon>
        <taxon>Bacillati</taxon>
        <taxon>Bacillota</taxon>
        <taxon>Bacilli</taxon>
        <taxon>Lactobacillales</taxon>
        <taxon>Lactobacillaceae</taxon>
        <taxon>Weissella</taxon>
    </lineage>
</organism>
<dbReference type="Proteomes" id="UP000185473">
    <property type="component" value="Chromosome"/>
</dbReference>
<gene>
    <name evidence="2" type="ORF">FOL01_0169</name>
</gene>
<keyword evidence="3" id="KW-1185">Reference proteome</keyword>
<evidence type="ECO:0000256" key="1">
    <source>
        <dbReference type="SAM" id="Phobius"/>
    </source>
</evidence>
<feature type="transmembrane region" description="Helical" evidence="1">
    <location>
        <begin position="12"/>
        <end position="36"/>
    </location>
</feature>
<keyword evidence="1" id="KW-0472">Membrane</keyword>
<reference evidence="2 3" key="1">
    <citation type="submission" date="2016-02" db="EMBL/GenBank/DDBJ databases">
        <title>Complete Genome Sequence of Weissella jogaejeotgali FOL01.</title>
        <authorList>
            <person name="Lee J.-H."/>
            <person name="Ku H.-J."/>
        </authorList>
    </citation>
    <scope>NUCLEOTIDE SEQUENCE [LARGE SCALE GENOMIC DNA]</scope>
    <source>
        <strain evidence="2 3">FOL01</strain>
    </source>
</reference>
<keyword evidence="1" id="KW-1133">Transmembrane helix</keyword>
<protein>
    <submittedName>
        <fullName evidence="2">Uncharacterized protein</fullName>
    </submittedName>
</protein>
<feature type="transmembrane region" description="Helical" evidence="1">
    <location>
        <begin position="75"/>
        <end position="93"/>
    </location>
</feature>
<sequence>MIKHIIKNKFWIITGAELITIAFMFSIGFSVIDIHVPASFQLVAHPSFRLLVIADGVAMIVQSVWDITWYYIREVTRLAAAGVLGMMMSAFLLSDLNTLHITLVPLGLMFLLVRILIDLLTDNTLFKVRR</sequence>